<dbReference type="PRINTS" id="PR00385">
    <property type="entry name" value="P450"/>
</dbReference>
<organism evidence="11 12">
    <name type="scientific">Aspergillus bombycis</name>
    <dbReference type="NCBI Taxonomy" id="109264"/>
    <lineage>
        <taxon>Eukaryota</taxon>
        <taxon>Fungi</taxon>
        <taxon>Dikarya</taxon>
        <taxon>Ascomycota</taxon>
        <taxon>Pezizomycotina</taxon>
        <taxon>Eurotiomycetes</taxon>
        <taxon>Eurotiomycetidae</taxon>
        <taxon>Eurotiales</taxon>
        <taxon>Aspergillaceae</taxon>
        <taxon>Aspergillus</taxon>
    </lineage>
</organism>
<dbReference type="PANTHER" id="PTHR24305:SF210">
    <property type="entry name" value="CYTOCHROME P450 MONOOXYGENASE ASQL-RELATED"/>
    <property type="match status" value="1"/>
</dbReference>
<keyword evidence="10" id="KW-0472">Membrane</keyword>
<dbReference type="STRING" id="109264.A0A1F8A211"/>
<keyword evidence="4 8" id="KW-0479">Metal-binding</keyword>
<evidence type="ECO:0000256" key="9">
    <source>
        <dbReference type="RuleBase" id="RU000461"/>
    </source>
</evidence>
<accession>A0A1F8A211</accession>
<dbReference type="InterPro" id="IPR017972">
    <property type="entry name" value="Cyt_P450_CS"/>
</dbReference>
<evidence type="ECO:0000256" key="2">
    <source>
        <dbReference type="ARBA" id="ARBA00010617"/>
    </source>
</evidence>
<evidence type="ECO:0000256" key="7">
    <source>
        <dbReference type="ARBA" id="ARBA00023033"/>
    </source>
</evidence>
<dbReference type="Proteomes" id="UP000179179">
    <property type="component" value="Unassembled WGS sequence"/>
</dbReference>
<dbReference type="CDD" id="cd11058">
    <property type="entry name" value="CYP60B-like"/>
    <property type="match status" value="1"/>
</dbReference>
<gene>
    <name evidence="11" type="ORF">ABOM_005472</name>
</gene>
<dbReference type="GeneID" id="34448862"/>
<dbReference type="PROSITE" id="PS00086">
    <property type="entry name" value="CYTOCHROME_P450"/>
    <property type="match status" value="1"/>
</dbReference>
<dbReference type="AlphaFoldDB" id="A0A1F8A211"/>
<evidence type="ECO:0000256" key="1">
    <source>
        <dbReference type="ARBA" id="ARBA00001971"/>
    </source>
</evidence>
<protein>
    <recommendedName>
        <fullName evidence="13">Cytochrome P450 monooxygenase</fullName>
    </recommendedName>
</protein>
<dbReference type="OrthoDB" id="1470350at2759"/>
<dbReference type="RefSeq" id="XP_022389471.1">
    <property type="nucleotide sequence ID" value="XM_022532601.1"/>
</dbReference>
<evidence type="ECO:0000256" key="8">
    <source>
        <dbReference type="PIRSR" id="PIRSR602401-1"/>
    </source>
</evidence>
<dbReference type="GO" id="GO:0016705">
    <property type="term" value="F:oxidoreductase activity, acting on paired donors, with incorporation or reduction of molecular oxygen"/>
    <property type="evidence" value="ECO:0007669"/>
    <property type="project" value="InterPro"/>
</dbReference>
<evidence type="ECO:0000256" key="10">
    <source>
        <dbReference type="SAM" id="Phobius"/>
    </source>
</evidence>
<keyword evidence="3 8" id="KW-0349">Heme</keyword>
<evidence type="ECO:0000313" key="12">
    <source>
        <dbReference type="Proteomes" id="UP000179179"/>
    </source>
</evidence>
<dbReference type="GO" id="GO:0020037">
    <property type="term" value="F:heme binding"/>
    <property type="evidence" value="ECO:0007669"/>
    <property type="project" value="InterPro"/>
</dbReference>
<dbReference type="GO" id="GO:0004497">
    <property type="term" value="F:monooxygenase activity"/>
    <property type="evidence" value="ECO:0007669"/>
    <property type="project" value="UniProtKB-KW"/>
</dbReference>
<name>A0A1F8A211_9EURO</name>
<comment type="similarity">
    <text evidence="2 9">Belongs to the cytochrome P450 family.</text>
</comment>
<evidence type="ECO:0000256" key="5">
    <source>
        <dbReference type="ARBA" id="ARBA00023002"/>
    </source>
</evidence>
<dbReference type="Pfam" id="PF00067">
    <property type="entry name" value="p450"/>
    <property type="match status" value="1"/>
</dbReference>
<keyword evidence="10" id="KW-1133">Transmembrane helix</keyword>
<evidence type="ECO:0000256" key="3">
    <source>
        <dbReference type="ARBA" id="ARBA00022617"/>
    </source>
</evidence>
<evidence type="ECO:0000256" key="4">
    <source>
        <dbReference type="ARBA" id="ARBA00022723"/>
    </source>
</evidence>
<reference evidence="11 12" key="1">
    <citation type="journal article" date="2016" name="Genome Biol. Evol.">
        <title>Draft genome sequence of an aflatoxigenic Aspergillus species, A. bombycis.</title>
        <authorList>
            <person name="Moore G.G."/>
            <person name="Mack B.M."/>
            <person name="Beltz S.B."/>
            <person name="Gilbert M.K."/>
        </authorList>
    </citation>
    <scope>NUCLEOTIDE SEQUENCE [LARGE SCALE GENOMIC DNA]</scope>
    <source>
        <strain evidence="12">NRRL 26010</strain>
    </source>
</reference>
<feature type="transmembrane region" description="Helical" evidence="10">
    <location>
        <begin position="16"/>
        <end position="37"/>
    </location>
</feature>
<feature type="binding site" description="axial binding residue" evidence="8">
    <location>
        <position position="455"/>
    </location>
    <ligand>
        <name>heme</name>
        <dbReference type="ChEBI" id="CHEBI:30413"/>
    </ligand>
    <ligandPart>
        <name>Fe</name>
        <dbReference type="ChEBI" id="CHEBI:18248"/>
    </ligandPart>
</feature>
<comment type="caution">
    <text evidence="11">The sequence shown here is derived from an EMBL/GenBank/DDBJ whole genome shotgun (WGS) entry which is preliminary data.</text>
</comment>
<comment type="cofactor">
    <cofactor evidence="1 8">
        <name>heme</name>
        <dbReference type="ChEBI" id="CHEBI:30413"/>
    </cofactor>
</comment>
<dbReference type="InterPro" id="IPR002401">
    <property type="entry name" value="Cyt_P450_E_grp-I"/>
</dbReference>
<dbReference type="PRINTS" id="PR00463">
    <property type="entry name" value="EP450I"/>
</dbReference>
<evidence type="ECO:0000256" key="6">
    <source>
        <dbReference type="ARBA" id="ARBA00023004"/>
    </source>
</evidence>
<sequence>MESLPPSIDSFLPTGYLGWLLLLVGIWVCFHVGLAFYNIFLHPLRKYPGPVLCAATQLPHSYHLTAGDSCRWIARLHEKFGDVVRIGPRELSYTTTSANRAIFNNRPTEATVYEKNPVVWLQGSGVSLNIFFARHKEHMRYKKLIAPAFSEAAIREQEPTIQRFVTQLMDGLRVRSGENMYPDANGVVDLYAWFNFIVYDVLTKLAFGAAVGCLDRGDYHPWVRAVFGAIKHSHFEQAAHRLKPYHRLLERLIPSDVNESYSTHLHFSHQQLEELQKIVEDPSAKIGRAEFASFMLKGMSKEELEDNVNIIVAAGADTTVTALASVTYYISHHPDSYKELTAEIRNTFTQESDITAIAVGQLTYLKAVIKESLRCHPSVPVGLHRVVPKQGGIIDQKWVPGGTWVSVSPYAAYRSSRHWRDPERFIPERWLGEDAAFTDDDRDLCTPFSIGPRSCIGINLANVNMRLIIARLLWNFDLHAQPDNADPSEHQEFGVWAGRPLRIRLTPVNHAP</sequence>
<dbReference type="InterPro" id="IPR001128">
    <property type="entry name" value="Cyt_P450"/>
</dbReference>
<keyword evidence="5 9" id="KW-0560">Oxidoreductase</keyword>
<dbReference type="InterPro" id="IPR036396">
    <property type="entry name" value="Cyt_P450_sf"/>
</dbReference>
<evidence type="ECO:0000313" key="11">
    <source>
        <dbReference type="EMBL" id="OGM45754.1"/>
    </source>
</evidence>
<evidence type="ECO:0008006" key="13">
    <source>
        <dbReference type="Google" id="ProtNLM"/>
    </source>
</evidence>
<dbReference type="PANTHER" id="PTHR24305">
    <property type="entry name" value="CYTOCHROME P450"/>
    <property type="match status" value="1"/>
</dbReference>
<dbReference type="GO" id="GO:0005506">
    <property type="term" value="F:iron ion binding"/>
    <property type="evidence" value="ECO:0007669"/>
    <property type="project" value="InterPro"/>
</dbReference>
<dbReference type="EMBL" id="LYCR01000038">
    <property type="protein sequence ID" value="OGM45754.1"/>
    <property type="molecule type" value="Genomic_DNA"/>
</dbReference>
<dbReference type="Gene3D" id="1.10.630.10">
    <property type="entry name" value="Cytochrome P450"/>
    <property type="match status" value="1"/>
</dbReference>
<keyword evidence="10" id="KW-0812">Transmembrane</keyword>
<keyword evidence="6 8" id="KW-0408">Iron</keyword>
<dbReference type="InterPro" id="IPR050121">
    <property type="entry name" value="Cytochrome_P450_monoxygenase"/>
</dbReference>
<proteinExistence type="inferred from homology"/>
<keyword evidence="12" id="KW-1185">Reference proteome</keyword>
<keyword evidence="7 9" id="KW-0503">Monooxygenase</keyword>
<dbReference type="SUPFAM" id="SSF48264">
    <property type="entry name" value="Cytochrome P450"/>
    <property type="match status" value="1"/>
</dbReference>